<dbReference type="SUPFAM" id="SSF53720">
    <property type="entry name" value="ALDH-like"/>
    <property type="match status" value="2"/>
</dbReference>
<dbReference type="FunFam" id="3.40.605.10:FF:000026">
    <property type="entry name" value="Aldehyde dehydrogenase, putative"/>
    <property type="match status" value="2"/>
</dbReference>
<evidence type="ECO:0000313" key="6">
    <source>
        <dbReference type="EMBL" id="KAB0797122.1"/>
    </source>
</evidence>
<dbReference type="InParanoid" id="A0A5N4AIF1"/>
<evidence type="ECO:0000256" key="3">
    <source>
        <dbReference type="PROSITE-ProRule" id="PRU10007"/>
    </source>
</evidence>
<protein>
    <recommendedName>
        <fullName evidence="5">Aldehyde dehydrogenase domain-containing protein</fullName>
    </recommendedName>
</protein>
<evidence type="ECO:0000313" key="7">
    <source>
        <dbReference type="Proteomes" id="UP000327044"/>
    </source>
</evidence>
<dbReference type="PROSITE" id="PS00687">
    <property type="entry name" value="ALDEHYDE_DEHYDR_GLU"/>
    <property type="match status" value="2"/>
</dbReference>
<evidence type="ECO:0000256" key="1">
    <source>
        <dbReference type="ARBA" id="ARBA00009986"/>
    </source>
</evidence>
<dbReference type="PROSITE" id="PS00070">
    <property type="entry name" value="ALDEHYDE_DEHYDR_CYS"/>
    <property type="match status" value="2"/>
</dbReference>
<accession>A0A5N4AIF1</accession>
<sequence length="952" mass="102900">MTERTDQRICIKFCYNLAKRNDTEALWGQKCGPNTDKGVVQAEDVDKAVAAAKAAFEQNSEWRTMYASSRGKLIGKLADLIERDQEYLAALDALDNGKPYKSALVDVEFSVNVLKYYAGYCDKIHGSTVPSDGDFMTMTLKEPVGVVGQIIPWNYPLMLLAWKWAPALAAGCTVVLKPAEQTPLSALAVAALAKEAGFPKGVVNVVPGYGPTTGGALVKHPDVNKVAFTGSTEVGNKIMEEVGRSNLKRVSLELGGKSPLVIFNDIDVDKAVEIAYGACFANHGQNCCAGSRTYVQSGIYNEFVKKATQMAKQTKVGDPFAEDTDQGPQVNQEMLDKILRLIESGKKEGANLQTGGSRKGKEGYFVEPTVFSDVRDDMTIAREEIFGPVQSIFEFDTLEEVIKRANDTSYGLAAGVLTNDITTALAYAKSVRAGSVWVNCYDAISPQTPFGGFKQSGMGRELGEEGLKEYLELKTISIKLFINNEFVDAVSKKTFPVLNPATGKKIADIAEADKEDVNKAVAAAKAAFERNSEWRTMSPASRGELILKLADLMKRDKEYLAALESLDNGKTYKNALHDVGFSIDVLKYYAGYCDKIHGSTIPSDGNFMTMTIKEPVGVVGQIIPWNYPLGMVAWKWAPALATGCTVVLKPAEQTPLTALVLAALAKEAGFPKGVVNVLPGYGPTAGGAIVQHPGINKVAFTGSTEVGNKIMEGVGQSNLKRVSLELGGKSPLVIFDDVDVDRAVEIAYGACFSNHGQNCCAGSRTYVQAGIYDEFVKKAAEKAKRTKVGDPFAEDTVQGPQVNQEMLDKVLRLIESGKKEGAHLQTGGCRKGNEGYFVEPTVFSDVKDDMTIAREEIFGPVQSILKFETLEEVIKRANDTTYGLAAGGLTNNITTALAYAKSVRAGSVWVNCYHAFSPQAPFGGFKQSGIGRELGEEGLKEYLELKTVSIKV</sequence>
<feature type="domain" description="Aldehyde dehydrogenase" evidence="5">
    <location>
        <begin position="41"/>
        <end position="476"/>
    </location>
</feature>
<feature type="active site" evidence="3">
    <location>
        <position position="253"/>
    </location>
</feature>
<organism evidence="6 7">
    <name type="scientific">Photinus pyralis</name>
    <name type="common">Common eastern firefly</name>
    <name type="synonym">Lampyris pyralis</name>
    <dbReference type="NCBI Taxonomy" id="7054"/>
    <lineage>
        <taxon>Eukaryota</taxon>
        <taxon>Metazoa</taxon>
        <taxon>Ecdysozoa</taxon>
        <taxon>Arthropoda</taxon>
        <taxon>Hexapoda</taxon>
        <taxon>Insecta</taxon>
        <taxon>Pterygota</taxon>
        <taxon>Neoptera</taxon>
        <taxon>Endopterygota</taxon>
        <taxon>Coleoptera</taxon>
        <taxon>Polyphaga</taxon>
        <taxon>Elateriformia</taxon>
        <taxon>Elateroidea</taxon>
        <taxon>Lampyridae</taxon>
        <taxon>Lampyrinae</taxon>
        <taxon>Photinus</taxon>
    </lineage>
</organism>
<reference evidence="6 7" key="1">
    <citation type="journal article" date="2018" name="Elife">
        <title>Firefly genomes illuminate parallel origins of bioluminescence in beetles.</title>
        <authorList>
            <person name="Fallon T.R."/>
            <person name="Lower S.E."/>
            <person name="Chang C.H."/>
            <person name="Bessho-Uehara M."/>
            <person name="Martin G.J."/>
            <person name="Bewick A.J."/>
            <person name="Behringer M."/>
            <person name="Debat H.J."/>
            <person name="Wong I."/>
            <person name="Day J.C."/>
            <person name="Suvorov A."/>
            <person name="Silva C.J."/>
            <person name="Stanger-Hall K.F."/>
            <person name="Hall D.W."/>
            <person name="Schmitz R.J."/>
            <person name="Nelson D.R."/>
            <person name="Lewis S.M."/>
            <person name="Shigenobu S."/>
            <person name="Bybee S.M."/>
            <person name="Larracuente A.M."/>
            <person name="Oba Y."/>
            <person name="Weng J.K."/>
        </authorList>
    </citation>
    <scope>NUCLEOTIDE SEQUENCE [LARGE SCALE GENOMIC DNA]</scope>
    <source>
        <strain evidence="6">1611_PpyrPB1</strain>
        <tissue evidence="6">Whole body</tissue>
    </source>
</reference>
<gene>
    <name evidence="6" type="ORF">PPYR_08116</name>
</gene>
<dbReference type="EMBL" id="VVIM01000006">
    <property type="protein sequence ID" value="KAB0797122.1"/>
    <property type="molecule type" value="Genomic_DNA"/>
</dbReference>
<proteinExistence type="inferred from homology"/>
<comment type="caution">
    <text evidence="6">The sequence shown here is derived from an EMBL/GenBank/DDBJ whole genome shotgun (WGS) entry which is preliminary data.</text>
</comment>
<keyword evidence="7" id="KW-1185">Reference proteome</keyword>
<dbReference type="InterPro" id="IPR016163">
    <property type="entry name" value="Ald_DH_C"/>
</dbReference>
<dbReference type="Pfam" id="PF00171">
    <property type="entry name" value="Aldedh"/>
    <property type="match status" value="2"/>
</dbReference>
<dbReference type="Gene3D" id="3.40.309.10">
    <property type="entry name" value="Aldehyde Dehydrogenase, Chain A, domain 2"/>
    <property type="match status" value="2"/>
</dbReference>
<dbReference type="FunFam" id="3.40.605.10:FF:000050">
    <property type="entry name" value="Aldehyde dehydrogenase, mitochondrial"/>
    <property type="match status" value="2"/>
</dbReference>
<dbReference type="AlphaFoldDB" id="A0A5N4AIF1"/>
<dbReference type="InterPro" id="IPR016161">
    <property type="entry name" value="Ald_DH/histidinol_DH"/>
</dbReference>
<feature type="domain" description="Aldehyde dehydrogenase" evidence="5">
    <location>
        <begin position="487"/>
        <end position="948"/>
    </location>
</feature>
<feature type="active site" evidence="3">
    <location>
        <position position="725"/>
    </location>
</feature>
<evidence type="ECO:0000256" key="4">
    <source>
        <dbReference type="RuleBase" id="RU003345"/>
    </source>
</evidence>
<comment type="similarity">
    <text evidence="1 4">Belongs to the aldehyde dehydrogenase family.</text>
</comment>
<evidence type="ECO:0000259" key="5">
    <source>
        <dbReference type="Pfam" id="PF00171"/>
    </source>
</evidence>
<dbReference type="InterPro" id="IPR016162">
    <property type="entry name" value="Ald_DH_N"/>
</dbReference>
<dbReference type="FunFam" id="3.40.309.10:FF:000001">
    <property type="entry name" value="Mitochondrial aldehyde dehydrogenase 2"/>
    <property type="match status" value="2"/>
</dbReference>
<dbReference type="Gene3D" id="3.40.605.10">
    <property type="entry name" value="Aldehyde Dehydrogenase, Chain A, domain 1"/>
    <property type="match status" value="2"/>
</dbReference>
<dbReference type="InterPro" id="IPR015590">
    <property type="entry name" value="Aldehyde_DH_dom"/>
</dbReference>
<dbReference type="GO" id="GO:0016620">
    <property type="term" value="F:oxidoreductase activity, acting on the aldehyde or oxo group of donors, NAD or NADP as acceptor"/>
    <property type="evidence" value="ECO:0007669"/>
    <property type="project" value="InterPro"/>
</dbReference>
<dbReference type="Proteomes" id="UP000327044">
    <property type="component" value="Unassembled WGS sequence"/>
</dbReference>
<name>A0A5N4AIF1_PHOPY</name>
<dbReference type="InterPro" id="IPR016160">
    <property type="entry name" value="Ald_DH_CS_CYS"/>
</dbReference>
<evidence type="ECO:0000256" key="2">
    <source>
        <dbReference type="ARBA" id="ARBA00023002"/>
    </source>
</evidence>
<keyword evidence="2 4" id="KW-0560">Oxidoreductase</keyword>
<dbReference type="PANTHER" id="PTHR11699">
    <property type="entry name" value="ALDEHYDE DEHYDROGENASE-RELATED"/>
    <property type="match status" value="1"/>
</dbReference>
<dbReference type="InterPro" id="IPR029510">
    <property type="entry name" value="Ald_DH_CS_GLU"/>
</dbReference>